<organism evidence="2 3">
    <name type="scientific">Oryza meyeriana var. granulata</name>
    <dbReference type="NCBI Taxonomy" id="110450"/>
    <lineage>
        <taxon>Eukaryota</taxon>
        <taxon>Viridiplantae</taxon>
        <taxon>Streptophyta</taxon>
        <taxon>Embryophyta</taxon>
        <taxon>Tracheophyta</taxon>
        <taxon>Spermatophyta</taxon>
        <taxon>Magnoliopsida</taxon>
        <taxon>Liliopsida</taxon>
        <taxon>Poales</taxon>
        <taxon>Poaceae</taxon>
        <taxon>BOP clade</taxon>
        <taxon>Oryzoideae</taxon>
        <taxon>Oryzeae</taxon>
        <taxon>Oryzinae</taxon>
        <taxon>Oryza</taxon>
        <taxon>Oryza meyeriana</taxon>
    </lineage>
</organism>
<name>A0A6G1D2W4_9ORYZ</name>
<feature type="compositionally biased region" description="Basic and acidic residues" evidence="1">
    <location>
        <begin position="43"/>
        <end position="53"/>
    </location>
</feature>
<evidence type="ECO:0000313" key="2">
    <source>
        <dbReference type="EMBL" id="KAF0906083.1"/>
    </source>
</evidence>
<accession>A0A6G1D2W4</accession>
<proteinExistence type="predicted"/>
<dbReference type="EMBL" id="SPHZ02000007">
    <property type="protein sequence ID" value="KAF0906083.1"/>
    <property type="molecule type" value="Genomic_DNA"/>
</dbReference>
<dbReference type="AlphaFoldDB" id="A0A6G1D2W4"/>
<keyword evidence="3" id="KW-1185">Reference proteome</keyword>
<evidence type="ECO:0000256" key="1">
    <source>
        <dbReference type="SAM" id="MobiDB-lite"/>
    </source>
</evidence>
<sequence>MRPTSGKRLSWVGIEVSLVPIREKKKRFVNNFSPTNGSRRGPRRDGLPRDDLRNGALGNPSIVMDGDKRSIFPIKALPSSRRGG</sequence>
<reference evidence="2 3" key="1">
    <citation type="submission" date="2019-11" db="EMBL/GenBank/DDBJ databases">
        <title>Whole genome sequence of Oryza granulata.</title>
        <authorList>
            <person name="Li W."/>
        </authorList>
    </citation>
    <scope>NUCLEOTIDE SEQUENCE [LARGE SCALE GENOMIC DNA]</scope>
    <source>
        <strain evidence="3">cv. Menghai</strain>
        <tissue evidence="2">Leaf</tissue>
    </source>
</reference>
<protein>
    <submittedName>
        <fullName evidence="2">Uncharacterized protein</fullName>
    </submittedName>
</protein>
<comment type="caution">
    <text evidence="2">The sequence shown here is derived from an EMBL/GenBank/DDBJ whole genome shotgun (WGS) entry which is preliminary data.</text>
</comment>
<feature type="region of interest" description="Disordered" evidence="1">
    <location>
        <begin position="29"/>
        <end position="64"/>
    </location>
</feature>
<gene>
    <name evidence="2" type="ORF">E2562_009090</name>
</gene>
<dbReference type="Proteomes" id="UP000479710">
    <property type="component" value="Unassembled WGS sequence"/>
</dbReference>
<evidence type="ECO:0000313" key="3">
    <source>
        <dbReference type="Proteomes" id="UP000479710"/>
    </source>
</evidence>